<proteinExistence type="predicted"/>
<dbReference type="EMBL" id="LZPO01036053">
    <property type="protein sequence ID" value="OBS75630.1"/>
    <property type="molecule type" value="Genomic_DNA"/>
</dbReference>
<protein>
    <submittedName>
        <fullName evidence="2">Uncharacterized protein</fullName>
    </submittedName>
</protein>
<feature type="non-terminal residue" evidence="2">
    <location>
        <position position="1"/>
    </location>
</feature>
<organism evidence="2 3">
    <name type="scientific">Neotoma lepida</name>
    <name type="common">Desert woodrat</name>
    <dbReference type="NCBI Taxonomy" id="56216"/>
    <lineage>
        <taxon>Eukaryota</taxon>
        <taxon>Metazoa</taxon>
        <taxon>Chordata</taxon>
        <taxon>Craniata</taxon>
        <taxon>Vertebrata</taxon>
        <taxon>Euteleostomi</taxon>
        <taxon>Mammalia</taxon>
        <taxon>Eutheria</taxon>
        <taxon>Euarchontoglires</taxon>
        <taxon>Glires</taxon>
        <taxon>Rodentia</taxon>
        <taxon>Myomorpha</taxon>
        <taxon>Muroidea</taxon>
        <taxon>Cricetidae</taxon>
        <taxon>Neotominae</taxon>
        <taxon>Neotoma</taxon>
    </lineage>
</organism>
<feature type="region of interest" description="Disordered" evidence="1">
    <location>
        <begin position="62"/>
        <end position="84"/>
    </location>
</feature>
<reference evidence="2 3" key="1">
    <citation type="submission" date="2016-06" db="EMBL/GenBank/DDBJ databases">
        <title>The Draft Genome Sequence and Annotation of the Desert Woodrat Neotoma lepida.</title>
        <authorList>
            <person name="Campbell M."/>
            <person name="Oakeson K.F."/>
            <person name="Yandell M."/>
            <person name="Halpert J.R."/>
            <person name="Dearing D."/>
        </authorList>
    </citation>
    <scope>NUCLEOTIDE SEQUENCE [LARGE SCALE GENOMIC DNA]</scope>
    <source>
        <strain evidence="2">417</strain>
        <tissue evidence="2">Liver</tissue>
    </source>
</reference>
<evidence type="ECO:0000313" key="2">
    <source>
        <dbReference type="EMBL" id="OBS75630.1"/>
    </source>
</evidence>
<dbReference type="Proteomes" id="UP000092124">
    <property type="component" value="Unassembled WGS sequence"/>
</dbReference>
<evidence type="ECO:0000313" key="3">
    <source>
        <dbReference type="Proteomes" id="UP000092124"/>
    </source>
</evidence>
<sequence>LMMSMFWRTHNFIHGCSNALLGSMQKAEYGVLLYPNWVSSMLLMLGGALPLWKAQAESELLSPSNSSGFLHPGREQKASSQWRW</sequence>
<keyword evidence="3" id="KW-1185">Reference proteome</keyword>
<name>A0A1A6HCI8_NEOLE</name>
<comment type="caution">
    <text evidence="2">The sequence shown here is derived from an EMBL/GenBank/DDBJ whole genome shotgun (WGS) entry which is preliminary data.</text>
</comment>
<dbReference type="AlphaFoldDB" id="A0A1A6HCI8"/>
<gene>
    <name evidence="2" type="ORF">A6R68_17920</name>
</gene>
<accession>A0A1A6HCI8</accession>
<evidence type="ECO:0000256" key="1">
    <source>
        <dbReference type="SAM" id="MobiDB-lite"/>
    </source>
</evidence>